<feature type="compositionally biased region" description="Polar residues" evidence="1">
    <location>
        <begin position="132"/>
        <end position="146"/>
    </location>
</feature>
<accession>A0A1E1W891</accession>
<dbReference type="OrthoDB" id="10027016at2759"/>
<feature type="compositionally biased region" description="Basic and acidic residues" evidence="1">
    <location>
        <begin position="148"/>
        <end position="185"/>
    </location>
</feature>
<organism evidence="2">
    <name type="scientific">Pectinophora gossypiella</name>
    <name type="common">Cotton pink bollworm</name>
    <name type="synonym">Depressaria gossypiella</name>
    <dbReference type="NCBI Taxonomy" id="13191"/>
    <lineage>
        <taxon>Eukaryota</taxon>
        <taxon>Metazoa</taxon>
        <taxon>Ecdysozoa</taxon>
        <taxon>Arthropoda</taxon>
        <taxon>Hexapoda</taxon>
        <taxon>Insecta</taxon>
        <taxon>Pterygota</taxon>
        <taxon>Neoptera</taxon>
        <taxon>Endopterygota</taxon>
        <taxon>Lepidoptera</taxon>
        <taxon>Glossata</taxon>
        <taxon>Ditrysia</taxon>
        <taxon>Gelechioidea</taxon>
        <taxon>Gelechiidae</taxon>
        <taxon>Apatetrinae</taxon>
        <taxon>Pectinophora</taxon>
    </lineage>
</organism>
<evidence type="ECO:0000256" key="1">
    <source>
        <dbReference type="SAM" id="MobiDB-lite"/>
    </source>
</evidence>
<feature type="compositionally biased region" description="Basic and acidic residues" evidence="1">
    <location>
        <begin position="113"/>
        <end position="128"/>
    </location>
</feature>
<reference evidence="2" key="1">
    <citation type="submission" date="2015-09" db="EMBL/GenBank/DDBJ databases">
        <title>De novo assembly of Pectinophora gossypiella (Pink Bollworm) gut transcriptome.</title>
        <authorList>
            <person name="Tassone E.E."/>
        </authorList>
    </citation>
    <scope>NUCLEOTIDE SEQUENCE</scope>
</reference>
<feature type="region of interest" description="Disordered" evidence="1">
    <location>
        <begin position="1"/>
        <end position="20"/>
    </location>
</feature>
<dbReference type="AlphaFoldDB" id="A0A1E1W891"/>
<gene>
    <name evidence="2" type="ORF">g.111</name>
</gene>
<sequence>RTKQPAPAPPAALDHADHIPRQLVDQVCREAEKAVEARQEQKDTPKPDIDTNHKTDVVEHSRTTDKSEKPDKLDKLSRSSSETIDITPTDKQEVTRAEVREINKSNRVSAEVNKIERRSSSTDEDRTCIEVINTSVTNRYSRSSSVDETDRKREDRDRVEREKERDRVEKERQERERERQEKRQNAVEIRPVSPPESPGRESAKP</sequence>
<feature type="compositionally biased region" description="Basic and acidic residues" evidence="1">
    <location>
        <begin position="28"/>
        <end position="77"/>
    </location>
</feature>
<proteinExistence type="predicted"/>
<feature type="region of interest" description="Disordered" evidence="1">
    <location>
        <begin position="28"/>
        <end position="205"/>
    </location>
</feature>
<name>A0A1E1W891_PECGO</name>
<feature type="non-terminal residue" evidence="2">
    <location>
        <position position="205"/>
    </location>
</feature>
<feature type="compositionally biased region" description="Pro residues" evidence="1">
    <location>
        <begin position="1"/>
        <end position="10"/>
    </location>
</feature>
<evidence type="ECO:0000313" key="2">
    <source>
        <dbReference type="EMBL" id="JAT83174.1"/>
    </source>
</evidence>
<dbReference type="EMBL" id="GDQN01007880">
    <property type="protein sequence ID" value="JAT83174.1"/>
    <property type="molecule type" value="Transcribed_RNA"/>
</dbReference>
<feature type="compositionally biased region" description="Basic and acidic residues" evidence="1">
    <location>
        <begin position="88"/>
        <end position="104"/>
    </location>
</feature>
<feature type="non-terminal residue" evidence="2">
    <location>
        <position position="1"/>
    </location>
</feature>
<protein>
    <submittedName>
        <fullName evidence="2">Uncharacterized protein</fullName>
    </submittedName>
</protein>